<sequence length="248" mass="26162">MSKRIVYQLVAPLHLTAGPAEVERRQEFLRAHAAPGFVLEAWPTRQGRAAIESDTDALLASPEILAGVCRAQKGGADAAIIGCFGDPALEAARESVDIPVVGAGEAAMLLALQLGYRFSVISPIAQGAGRRDAHVRRLGLESRYASTRGLGIDIASMANGSVDPRAAVIEAGRKCVEEDGADVLVLGCMSFSFLGFTGEAQREIGVPVVNPVIAALKAAETILAHGLHFSRRSWPKAAPKPHPQSIEE</sequence>
<evidence type="ECO:0000256" key="1">
    <source>
        <dbReference type="ARBA" id="ARBA00038414"/>
    </source>
</evidence>
<proteinExistence type="inferred from homology"/>
<dbReference type="PANTHER" id="PTHR28047">
    <property type="entry name" value="PROTEIN DCG1"/>
    <property type="match status" value="1"/>
</dbReference>
<dbReference type="Pfam" id="PF01177">
    <property type="entry name" value="Asp_Glu_race"/>
    <property type="match status" value="1"/>
</dbReference>
<protein>
    <submittedName>
        <fullName evidence="2">Aspartate/glutamate racemase family protein</fullName>
    </submittedName>
</protein>
<dbReference type="EMBL" id="JBHUIJ010000028">
    <property type="protein sequence ID" value="MFD2239324.1"/>
    <property type="molecule type" value="Genomic_DNA"/>
</dbReference>
<dbReference type="RefSeq" id="WP_209738160.1">
    <property type="nucleotide sequence ID" value="NZ_CP072611.1"/>
</dbReference>
<gene>
    <name evidence="2" type="ORF">ACFSKQ_17895</name>
</gene>
<evidence type="ECO:0000313" key="3">
    <source>
        <dbReference type="Proteomes" id="UP001597371"/>
    </source>
</evidence>
<evidence type="ECO:0000313" key="2">
    <source>
        <dbReference type="EMBL" id="MFD2239324.1"/>
    </source>
</evidence>
<dbReference type="InterPro" id="IPR052186">
    <property type="entry name" value="Hydantoin_racemase-like"/>
</dbReference>
<dbReference type="Proteomes" id="UP001597371">
    <property type="component" value="Unassembled WGS sequence"/>
</dbReference>
<name>A0ABW5CPS7_9HYPH</name>
<comment type="similarity">
    <text evidence="1">Belongs to the HyuE racemase family.</text>
</comment>
<dbReference type="Gene3D" id="3.40.50.12500">
    <property type="match status" value="1"/>
</dbReference>
<dbReference type="InterPro" id="IPR053714">
    <property type="entry name" value="Iso_Racemase_Enz_sf"/>
</dbReference>
<dbReference type="InterPro" id="IPR015942">
    <property type="entry name" value="Asp/Glu/hydantoin_racemase"/>
</dbReference>
<accession>A0ABW5CPS7</accession>
<organism evidence="2 3">
    <name type="scientific">Aureimonas populi</name>
    <dbReference type="NCBI Taxonomy" id="1701758"/>
    <lineage>
        <taxon>Bacteria</taxon>
        <taxon>Pseudomonadati</taxon>
        <taxon>Pseudomonadota</taxon>
        <taxon>Alphaproteobacteria</taxon>
        <taxon>Hyphomicrobiales</taxon>
        <taxon>Aurantimonadaceae</taxon>
        <taxon>Aureimonas</taxon>
    </lineage>
</organism>
<keyword evidence="3" id="KW-1185">Reference proteome</keyword>
<dbReference type="PANTHER" id="PTHR28047:SF5">
    <property type="entry name" value="PROTEIN DCG1"/>
    <property type="match status" value="1"/>
</dbReference>
<reference evidence="3" key="1">
    <citation type="journal article" date="2019" name="Int. J. Syst. Evol. Microbiol.">
        <title>The Global Catalogue of Microorganisms (GCM) 10K type strain sequencing project: providing services to taxonomists for standard genome sequencing and annotation.</title>
        <authorList>
            <consortium name="The Broad Institute Genomics Platform"/>
            <consortium name="The Broad Institute Genome Sequencing Center for Infectious Disease"/>
            <person name="Wu L."/>
            <person name="Ma J."/>
        </authorList>
    </citation>
    <scope>NUCLEOTIDE SEQUENCE [LARGE SCALE GENOMIC DNA]</scope>
    <source>
        <strain evidence="3">ZS-35-S2</strain>
    </source>
</reference>
<comment type="caution">
    <text evidence="2">The sequence shown here is derived from an EMBL/GenBank/DDBJ whole genome shotgun (WGS) entry which is preliminary data.</text>
</comment>